<comment type="caution">
    <text evidence="2">The sequence shown here is derived from an EMBL/GenBank/DDBJ whole genome shotgun (WGS) entry which is preliminary data.</text>
</comment>
<reference evidence="2 3" key="1">
    <citation type="submission" date="2018-06" db="EMBL/GenBank/DDBJ databases">
        <title>Genomic Encyclopedia of Type Strains, Phase IV (KMG-IV): sequencing the most valuable type-strain genomes for metagenomic binning, comparative biology and taxonomic classification.</title>
        <authorList>
            <person name="Goeker M."/>
        </authorList>
    </citation>
    <scope>NUCLEOTIDE SEQUENCE [LARGE SCALE GENOMIC DNA]</scope>
    <source>
        <strain evidence="2 3">DSM 24032</strain>
    </source>
</reference>
<organism evidence="2 3">
    <name type="scientific">Arenicella xantha</name>
    <dbReference type="NCBI Taxonomy" id="644221"/>
    <lineage>
        <taxon>Bacteria</taxon>
        <taxon>Pseudomonadati</taxon>
        <taxon>Pseudomonadota</taxon>
        <taxon>Gammaproteobacteria</taxon>
        <taxon>Arenicellales</taxon>
        <taxon>Arenicellaceae</taxon>
        <taxon>Arenicella</taxon>
    </lineage>
</organism>
<dbReference type="InParanoid" id="A0A395JSJ0"/>
<name>A0A395JSJ0_9GAMM</name>
<protein>
    <recommendedName>
        <fullName evidence="1">ThuA-like domain-containing protein</fullName>
    </recommendedName>
</protein>
<dbReference type="PANTHER" id="PTHR40469">
    <property type="entry name" value="SECRETED GLYCOSYL HYDROLASE"/>
    <property type="match status" value="1"/>
</dbReference>
<feature type="domain" description="ThuA-like" evidence="1">
    <location>
        <begin position="8"/>
        <end position="229"/>
    </location>
</feature>
<gene>
    <name evidence="2" type="ORF">DFR28_1021102</name>
</gene>
<dbReference type="InterPro" id="IPR029062">
    <property type="entry name" value="Class_I_gatase-like"/>
</dbReference>
<accession>A0A395JSJ0</accession>
<dbReference type="PANTHER" id="PTHR40469:SF2">
    <property type="entry name" value="GALACTOSE-BINDING DOMAIN-LIKE SUPERFAMILY PROTEIN"/>
    <property type="match status" value="1"/>
</dbReference>
<evidence type="ECO:0000313" key="2">
    <source>
        <dbReference type="EMBL" id="RBP51670.1"/>
    </source>
</evidence>
<keyword evidence="3" id="KW-1185">Reference proteome</keyword>
<dbReference type="SUPFAM" id="SSF52317">
    <property type="entry name" value="Class I glutamine amidotransferase-like"/>
    <property type="match status" value="1"/>
</dbReference>
<dbReference type="Pfam" id="PF06283">
    <property type="entry name" value="ThuA"/>
    <property type="match status" value="1"/>
</dbReference>
<dbReference type="InterPro" id="IPR029010">
    <property type="entry name" value="ThuA-like"/>
</dbReference>
<dbReference type="EMBL" id="QNRT01000002">
    <property type="protein sequence ID" value="RBP51670.1"/>
    <property type="molecule type" value="Genomic_DNA"/>
</dbReference>
<evidence type="ECO:0000259" key="1">
    <source>
        <dbReference type="Pfam" id="PF06283"/>
    </source>
</evidence>
<sequence>MSNAKQFKALLFTKTAGWHHESLLEGVTAVRELADKHHFEVEWHEDSTRINDENLAQFQVIIFLSTTGNILNDEQRASMEKFIQSGKGFVGIHSASDTEYNWDWYGKLIGRRFKIHPLVQSAEVSIVDREFYGLELFSDTFLWTDEWYDFEPETVPNLNYLLTVDERSYDTHSDWGDNKTGNGMGQFHPLAWYHQFDGGRSFYTALGHLPAAYLDKRFQEHLYGGIYWAATGKKPLAPLDK</sequence>
<dbReference type="Proteomes" id="UP000253083">
    <property type="component" value="Unassembled WGS sequence"/>
</dbReference>
<evidence type="ECO:0000313" key="3">
    <source>
        <dbReference type="Proteomes" id="UP000253083"/>
    </source>
</evidence>
<dbReference type="AlphaFoldDB" id="A0A395JSJ0"/>
<dbReference type="Gene3D" id="3.40.50.880">
    <property type="match status" value="1"/>
</dbReference>
<proteinExistence type="predicted"/>
<dbReference type="RefSeq" id="WP_211316962.1">
    <property type="nucleotide sequence ID" value="NZ_QNRT01000002.1"/>
</dbReference>